<evidence type="ECO:0000256" key="4">
    <source>
        <dbReference type="ARBA" id="ARBA00023163"/>
    </source>
</evidence>
<name>A0AAD7A797_9AGAR</name>
<keyword evidence="3" id="KW-0805">Transcription regulation</keyword>
<keyword evidence="4" id="KW-0804">Transcription</keyword>
<comment type="caution">
    <text evidence="8">The sequence shown here is derived from an EMBL/GenBank/DDBJ whole genome shotgun (WGS) entry which is preliminary data.</text>
</comment>
<dbReference type="GO" id="GO:0000981">
    <property type="term" value="F:DNA-binding transcription factor activity, RNA polymerase II-specific"/>
    <property type="evidence" value="ECO:0007669"/>
    <property type="project" value="InterPro"/>
</dbReference>
<evidence type="ECO:0000259" key="7">
    <source>
        <dbReference type="PROSITE" id="PS50048"/>
    </source>
</evidence>
<dbReference type="PANTHER" id="PTHR47338">
    <property type="entry name" value="ZN(II)2CYS6 TRANSCRIPTION FACTOR (EUROFUNG)-RELATED"/>
    <property type="match status" value="1"/>
</dbReference>
<evidence type="ECO:0000256" key="1">
    <source>
        <dbReference type="ARBA" id="ARBA00004123"/>
    </source>
</evidence>
<dbReference type="EMBL" id="JARIHO010000014">
    <property type="protein sequence ID" value="KAJ7350912.1"/>
    <property type="molecule type" value="Genomic_DNA"/>
</dbReference>
<evidence type="ECO:0000313" key="8">
    <source>
        <dbReference type="EMBL" id="KAJ7350912.1"/>
    </source>
</evidence>
<feature type="compositionally biased region" description="Low complexity" evidence="6">
    <location>
        <begin position="148"/>
        <end position="158"/>
    </location>
</feature>
<protein>
    <recommendedName>
        <fullName evidence="7">Zn(2)-C6 fungal-type domain-containing protein</fullName>
    </recommendedName>
</protein>
<dbReference type="AlphaFoldDB" id="A0AAD7A797"/>
<comment type="subcellular location">
    <subcellularLocation>
        <location evidence="1">Nucleus</location>
    </subcellularLocation>
</comment>
<reference evidence="8" key="1">
    <citation type="submission" date="2023-03" db="EMBL/GenBank/DDBJ databases">
        <title>Massive genome expansion in bonnet fungi (Mycena s.s.) driven by repeated elements and novel gene families across ecological guilds.</title>
        <authorList>
            <consortium name="Lawrence Berkeley National Laboratory"/>
            <person name="Harder C.B."/>
            <person name="Miyauchi S."/>
            <person name="Viragh M."/>
            <person name="Kuo A."/>
            <person name="Thoen E."/>
            <person name="Andreopoulos B."/>
            <person name="Lu D."/>
            <person name="Skrede I."/>
            <person name="Drula E."/>
            <person name="Henrissat B."/>
            <person name="Morin E."/>
            <person name="Kohler A."/>
            <person name="Barry K."/>
            <person name="LaButti K."/>
            <person name="Morin E."/>
            <person name="Salamov A."/>
            <person name="Lipzen A."/>
            <person name="Mereny Z."/>
            <person name="Hegedus B."/>
            <person name="Baldrian P."/>
            <person name="Stursova M."/>
            <person name="Weitz H."/>
            <person name="Taylor A."/>
            <person name="Grigoriev I.V."/>
            <person name="Nagy L.G."/>
            <person name="Martin F."/>
            <person name="Kauserud H."/>
        </authorList>
    </citation>
    <scope>NUCLEOTIDE SEQUENCE</scope>
    <source>
        <strain evidence="8">CBHHK002</strain>
    </source>
</reference>
<dbReference type="InterPro" id="IPR001138">
    <property type="entry name" value="Zn2Cys6_DnaBD"/>
</dbReference>
<dbReference type="PROSITE" id="PS50048">
    <property type="entry name" value="ZN2_CY6_FUNGAL_2"/>
    <property type="match status" value="1"/>
</dbReference>
<proteinExistence type="predicted"/>
<accession>A0AAD7A797</accession>
<dbReference type="CDD" id="cd12148">
    <property type="entry name" value="fungal_TF_MHR"/>
    <property type="match status" value="1"/>
</dbReference>
<dbReference type="GO" id="GO:0006351">
    <property type="term" value="P:DNA-templated transcription"/>
    <property type="evidence" value="ECO:0007669"/>
    <property type="project" value="InterPro"/>
</dbReference>
<evidence type="ECO:0000256" key="3">
    <source>
        <dbReference type="ARBA" id="ARBA00023015"/>
    </source>
</evidence>
<feature type="compositionally biased region" description="Low complexity" evidence="6">
    <location>
        <begin position="111"/>
        <end position="127"/>
    </location>
</feature>
<dbReference type="GO" id="GO:0005634">
    <property type="term" value="C:nucleus"/>
    <property type="evidence" value="ECO:0007669"/>
    <property type="project" value="UniProtKB-SubCell"/>
</dbReference>
<dbReference type="InterPro" id="IPR036864">
    <property type="entry name" value="Zn2-C6_fun-type_DNA-bd_sf"/>
</dbReference>
<dbReference type="Pfam" id="PF00172">
    <property type="entry name" value="Zn_clus"/>
    <property type="match status" value="1"/>
</dbReference>
<evidence type="ECO:0000256" key="6">
    <source>
        <dbReference type="SAM" id="MobiDB-lite"/>
    </source>
</evidence>
<dbReference type="GO" id="GO:0003677">
    <property type="term" value="F:DNA binding"/>
    <property type="evidence" value="ECO:0007669"/>
    <property type="project" value="InterPro"/>
</dbReference>
<dbReference type="InterPro" id="IPR050815">
    <property type="entry name" value="TF_fung"/>
</dbReference>
<dbReference type="SMART" id="SM00066">
    <property type="entry name" value="GAL4"/>
    <property type="match status" value="1"/>
</dbReference>
<evidence type="ECO:0000256" key="5">
    <source>
        <dbReference type="ARBA" id="ARBA00023242"/>
    </source>
</evidence>
<dbReference type="PANTHER" id="PTHR47338:SF29">
    <property type="entry name" value="ZN(2)-C6 FUNGAL-TYPE DOMAIN-CONTAINING PROTEIN"/>
    <property type="match status" value="1"/>
</dbReference>
<organism evidence="8 9">
    <name type="scientific">Mycena albidolilacea</name>
    <dbReference type="NCBI Taxonomy" id="1033008"/>
    <lineage>
        <taxon>Eukaryota</taxon>
        <taxon>Fungi</taxon>
        <taxon>Dikarya</taxon>
        <taxon>Basidiomycota</taxon>
        <taxon>Agaricomycotina</taxon>
        <taxon>Agaricomycetes</taxon>
        <taxon>Agaricomycetidae</taxon>
        <taxon>Agaricales</taxon>
        <taxon>Marasmiineae</taxon>
        <taxon>Mycenaceae</taxon>
        <taxon>Mycena</taxon>
    </lineage>
</organism>
<dbReference type="CDD" id="cd00067">
    <property type="entry name" value="GAL4"/>
    <property type="match status" value="1"/>
</dbReference>
<dbReference type="PROSITE" id="PS00463">
    <property type="entry name" value="ZN2_CY6_FUNGAL_1"/>
    <property type="match status" value="1"/>
</dbReference>
<dbReference type="GO" id="GO:0008270">
    <property type="term" value="F:zinc ion binding"/>
    <property type="evidence" value="ECO:0007669"/>
    <property type="project" value="InterPro"/>
</dbReference>
<gene>
    <name evidence="8" type="ORF">DFH08DRAFT_118858</name>
</gene>
<feature type="region of interest" description="Disordered" evidence="6">
    <location>
        <begin position="83"/>
        <end position="158"/>
    </location>
</feature>
<dbReference type="Gene3D" id="4.10.240.10">
    <property type="entry name" value="Zn(2)-C6 fungal-type DNA-binding domain"/>
    <property type="match status" value="1"/>
</dbReference>
<sequence length="625" mass="69197">MITDVNLTHSSSRTMMSRPLKRGRACMNCRFLKIKCDGMKPICGPCRKSPKDDECEYSDGPARSRTKALEDTVQRLEARLHELEHPEDTTPSVTLYDPYAPAPPPPQLTISPLFPGSSSSSLPSTPFHQLPRVLSPMNSSPPASQGYSPSSTAASSPPFGTHASLLGISGLASPESTPSILECDQNICERLLQTFHQHASEFGFFLHWTRFIQSSRQGVRPDGTVHNSSSGLLNTLYMWGAHLSADRERELHFKHKALRSVAAELTPHSFLHTIQAEVLLSYYFFRTGHFLEARAHTATAVALALGGGLHQIRSLNPDTPVMEITEDNDQAEEIHLRASADAVEEGERINGFWAVFMLQKNLSVALESPARVCGVFEAGGMQIDTPWPLEMSDYKQGLLTPDIHGDWTVRNFLQQGGTPNYYERSSITAMNVKACILLHRAVYMHGQYNPNVPEREAQGWWTAFGAVDQLINALRSELPDLAQLQGRSAARTILLTHSLLNAATIKLHSIFYTDPTSRQNCLAAARDMFRFGGMNMQGLGYLNPMMGTLWLTACNVFVDELRRIRAESVHGTWPLQLASAQEREKEMLASLHDGLDALSAFARESLLMRHQLTKVQEALAVGGPT</sequence>
<dbReference type="InterPro" id="IPR007219">
    <property type="entry name" value="XnlR_reg_dom"/>
</dbReference>
<evidence type="ECO:0000313" key="9">
    <source>
        <dbReference type="Proteomes" id="UP001218218"/>
    </source>
</evidence>
<keyword evidence="5" id="KW-0539">Nucleus</keyword>
<feature type="compositionally biased region" description="Polar residues" evidence="6">
    <location>
        <begin position="136"/>
        <end position="147"/>
    </location>
</feature>
<dbReference type="Proteomes" id="UP001218218">
    <property type="component" value="Unassembled WGS sequence"/>
</dbReference>
<feature type="domain" description="Zn(2)-C6 fungal-type" evidence="7">
    <location>
        <begin position="25"/>
        <end position="57"/>
    </location>
</feature>
<evidence type="ECO:0000256" key="2">
    <source>
        <dbReference type="ARBA" id="ARBA00022723"/>
    </source>
</evidence>
<keyword evidence="9" id="KW-1185">Reference proteome</keyword>
<dbReference type="SUPFAM" id="SSF57701">
    <property type="entry name" value="Zn2/Cys6 DNA-binding domain"/>
    <property type="match status" value="1"/>
</dbReference>
<keyword evidence="2" id="KW-0479">Metal-binding</keyword>
<dbReference type="Pfam" id="PF04082">
    <property type="entry name" value="Fungal_trans"/>
    <property type="match status" value="1"/>
</dbReference>